<keyword evidence="1" id="KW-0547">Nucleotide-binding</keyword>
<reference evidence="7 8" key="1">
    <citation type="submission" date="2020-04" db="EMBL/GenBank/DDBJ databases">
        <authorList>
            <person name="Yoon J."/>
        </authorList>
    </citation>
    <scope>NUCLEOTIDE SEQUENCE [LARGE SCALE GENOMIC DNA]</scope>
    <source>
        <strain evidence="7 8">KMU-166</strain>
    </source>
</reference>
<evidence type="ECO:0000256" key="1">
    <source>
        <dbReference type="ARBA" id="ARBA00022741"/>
    </source>
</evidence>
<dbReference type="SMART" id="SM00490">
    <property type="entry name" value="HELICc"/>
    <property type="match status" value="1"/>
</dbReference>
<evidence type="ECO:0000313" key="7">
    <source>
        <dbReference type="EMBL" id="NKI17546.1"/>
    </source>
</evidence>
<dbReference type="PROSITE" id="PS51192">
    <property type="entry name" value="HELICASE_ATP_BIND_1"/>
    <property type="match status" value="1"/>
</dbReference>
<keyword evidence="2" id="KW-0378">Hydrolase</keyword>
<dbReference type="InterPro" id="IPR014001">
    <property type="entry name" value="Helicase_ATP-bd"/>
</dbReference>
<dbReference type="SMART" id="SM00847">
    <property type="entry name" value="HA2"/>
    <property type="match status" value="1"/>
</dbReference>
<accession>A0ABX1GF28</accession>
<evidence type="ECO:0000256" key="2">
    <source>
        <dbReference type="ARBA" id="ARBA00022801"/>
    </source>
</evidence>
<dbReference type="Pfam" id="PF24473">
    <property type="entry name" value="CON_HrpB"/>
    <property type="match status" value="1"/>
</dbReference>
<dbReference type="Gene3D" id="3.40.50.300">
    <property type="entry name" value="P-loop containing nucleotide triphosphate hydrolases"/>
    <property type="match status" value="2"/>
</dbReference>
<sequence>MSESLPIFAQLPALREALRAHHCVVLEAPPGAGKTTQVPLAMLDEPWLAGRKILMLEPRRLAARGAAERMASQLGERAGDTVGYRVRMESRVSSATRIEVITEGILARMLNDDPALSEVGLLIFDEFHERNLDADLGLALTLEGQRLFGELREAPLKVVLMSATLNGGQLSAYLGDAPLLRSEGRQFPVTKHYVPPPRGRVTGQSGSRSREVLSAMPAQIRRALADHEGNILVFLPGQREIQHIARALQSETASQNIVIAPLYGSLGLDAQRRAIAAPEPGWRKVVLATDIAESSLTIDGITVVIDSGLRRQALFDPRSGIVRLADTGISTASAEQRAGRAGRVAPGVCYRMWPEEQSLADFAEPEILTSELSTMVLQCLRWGIDPRELPWIDPPPAAHLDQARDLLVSLGALVAPGDDGRSAPESGTVTLTPLGEAMSDLPVAPRLARLLLSAKAVGCAGPACDIAALLSERDIASSQTGVDVSARLQLLRAGSEQDGRIRQIRRQSQQYARLLDVERDAKDSRLAMAAAADPARLAVLIAEAFPDRIARCRQTNGVEYQLSNGRAATIGENDPLRGNEFLAVLELSGREGDSRDVIRLAAPLAQEAFEGRLAPLVRRELSADWDDSKGRFVAQQLEKVGKLLLNSTAVKNIAPEQRQQAVFSLLRRRGLGVLSWRNDDRQLRARIALLASCACRPGGWPDVADEGLLRACEARLSSFFDGVGSLRDLQKVEVKQLLLGLLSWEQQQALAREAPEAIAVPSGSRIRVDYTQSPPVLAVKLQEMFGCETTPCVAEGRQPLLIHLLSPARRPLQVTSDLAGFWRSSYHDVKKDMKGRYPRHPWPDDPLVAKATAYTKRRAADT</sequence>
<dbReference type="Pfam" id="PF00271">
    <property type="entry name" value="Helicase_C"/>
    <property type="match status" value="1"/>
</dbReference>
<dbReference type="InterPro" id="IPR027417">
    <property type="entry name" value="P-loop_NTPase"/>
</dbReference>
<feature type="domain" description="Helicase ATP-binding" evidence="5">
    <location>
        <begin position="15"/>
        <end position="183"/>
    </location>
</feature>
<evidence type="ECO:0000259" key="6">
    <source>
        <dbReference type="PROSITE" id="PS51194"/>
    </source>
</evidence>
<dbReference type="EMBL" id="JAAWWK010000003">
    <property type="protein sequence ID" value="NKI17546.1"/>
    <property type="molecule type" value="Genomic_DNA"/>
</dbReference>
<dbReference type="PANTHER" id="PTHR43519:SF1">
    <property type="entry name" value="ATP-DEPENDENT RNA HELICASE HRPB"/>
    <property type="match status" value="1"/>
</dbReference>
<dbReference type="InterPro" id="IPR011545">
    <property type="entry name" value="DEAD/DEAH_box_helicase_dom"/>
</dbReference>
<dbReference type="NCBIfam" id="TIGR01970">
    <property type="entry name" value="DEAH_box_HrpB"/>
    <property type="match status" value="1"/>
</dbReference>
<dbReference type="SUPFAM" id="SSF52540">
    <property type="entry name" value="P-loop containing nucleoside triphosphate hydrolases"/>
    <property type="match status" value="1"/>
</dbReference>
<dbReference type="InterPro" id="IPR013689">
    <property type="entry name" value="RNA_helicase_ATP-dep_HrpB_C"/>
</dbReference>
<keyword evidence="3 7" id="KW-0347">Helicase</keyword>
<dbReference type="InterPro" id="IPR056329">
    <property type="entry name" value="CON_HrpB"/>
</dbReference>
<dbReference type="PIRSF" id="PIRSF005496">
    <property type="entry name" value="ATP_hel_hrpB"/>
    <property type="match status" value="1"/>
</dbReference>
<evidence type="ECO:0000313" key="8">
    <source>
        <dbReference type="Proteomes" id="UP000765845"/>
    </source>
</evidence>
<dbReference type="Pfam" id="PF00270">
    <property type="entry name" value="DEAD"/>
    <property type="match status" value="1"/>
</dbReference>
<dbReference type="Gene3D" id="1.20.120.1080">
    <property type="match status" value="1"/>
</dbReference>
<protein>
    <submittedName>
        <fullName evidence="7">ATP-dependent helicase HrpB</fullName>
    </submittedName>
</protein>
<comment type="caution">
    <text evidence="7">The sequence shown here is derived from an EMBL/GenBank/DDBJ whole genome shotgun (WGS) entry which is preliminary data.</text>
</comment>
<dbReference type="PROSITE" id="PS51194">
    <property type="entry name" value="HELICASE_CTER"/>
    <property type="match status" value="1"/>
</dbReference>
<dbReference type="Pfam" id="PF08482">
    <property type="entry name" value="HrpB_C"/>
    <property type="match status" value="1"/>
</dbReference>
<name>A0ABX1GF28_9GAMM</name>
<evidence type="ECO:0000256" key="3">
    <source>
        <dbReference type="ARBA" id="ARBA00022806"/>
    </source>
</evidence>
<evidence type="ECO:0000259" key="5">
    <source>
        <dbReference type="PROSITE" id="PS51192"/>
    </source>
</evidence>
<dbReference type="Pfam" id="PF21010">
    <property type="entry name" value="HA2_C"/>
    <property type="match status" value="1"/>
</dbReference>
<dbReference type="InterPro" id="IPR007502">
    <property type="entry name" value="Helicase-assoc_dom"/>
</dbReference>
<proteinExistence type="predicted"/>
<feature type="domain" description="Helicase C-terminal" evidence="6">
    <location>
        <begin position="219"/>
        <end position="383"/>
    </location>
</feature>
<dbReference type="CDD" id="cd17990">
    <property type="entry name" value="DEXHc_HrpB"/>
    <property type="match status" value="1"/>
</dbReference>
<gene>
    <name evidence="7" type="primary">hrpB</name>
    <name evidence="7" type="ORF">HCU74_08960</name>
</gene>
<dbReference type="PANTHER" id="PTHR43519">
    <property type="entry name" value="ATP-DEPENDENT RNA HELICASE HRPB"/>
    <property type="match status" value="1"/>
</dbReference>
<dbReference type="Pfam" id="PF04408">
    <property type="entry name" value="WHD_HA2"/>
    <property type="match status" value="1"/>
</dbReference>
<dbReference type="InterPro" id="IPR048333">
    <property type="entry name" value="HA2_WH"/>
</dbReference>
<dbReference type="InterPro" id="IPR010225">
    <property type="entry name" value="HrpB"/>
</dbReference>
<keyword evidence="4" id="KW-0067">ATP-binding</keyword>
<dbReference type="Proteomes" id="UP000765845">
    <property type="component" value="Unassembled WGS sequence"/>
</dbReference>
<dbReference type="CDD" id="cd18791">
    <property type="entry name" value="SF2_C_RHA"/>
    <property type="match status" value="1"/>
</dbReference>
<dbReference type="InterPro" id="IPR001650">
    <property type="entry name" value="Helicase_C-like"/>
</dbReference>
<dbReference type="RefSeq" id="WP_168450104.1">
    <property type="nucleotide sequence ID" value="NZ_JAAWWK010000003.1"/>
</dbReference>
<evidence type="ECO:0000256" key="4">
    <source>
        <dbReference type="ARBA" id="ARBA00022840"/>
    </source>
</evidence>
<dbReference type="InterPro" id="IPR049614">
    <property type="entry name" value="HrpB_DEXH"/>
</dbReference>
<dbReference type="GO" id="GO:0004386">
    <property type="term" value="F:helicase activity"/>
    <property type="evidence" value="ECO:0007669"/>
    <property type="project" value="UniProtKB-KW"/>
</dbReference>
<dbReference type="SMART" id="SM00487">
    <property type="entry name" value="DEXDc"/>
    <property type="match status" value="1"/>
</dbReference>
<organism evidence="7 8">
    <name type="scientific">Spongiibacter thalassae</name>
    <dbReference type="NCBI Taxonomy" id="2721624"/>
    <lineage>
        <taxon>Bacteria</taxon>
        <taxon>Pseudomonadati</taxon>
        <taxon>Pseudomonadota</taxon>
        <taxon>Gammaproteobacteria</taxon>
        <taxon>Cellvibrionales</taxon>
        <taxon>Spongiibacteraceae</taxon>
        <taxon>Spongiibacter</taxon>
    </lineage>
</organism>
<keyword evidence="8" id="KW-1185">Reference proteome</keyword>